<reference evidence="8" key="1">
    <citation type="journal article" date="2014" name="Genome Biol. Evol.">
        <title>Gene Loss Rather Than Gene Gain Is Associated with a Host Jump from Monocots to Dicots in the Smut Fungus Melanopsichium pennsylvanicum.</title>
        <authorList>
            <person name="Sharma R."/>
            <person name="Mishra B."/>
            <person name="Runge F."/>
            <person name="Thines M."/>
        </authorList>
    </citation>
    <scope>NUCLEOTIDE SEQUENCE</scope>
    <source>
        <strain evidence="8">4</strain>
    </source>
</reference>
<dbReference type="InterPro" id="IPR049942">
    <property type="entry name" value="DML1/Misato"/>
</dbReference>
<feature type="compositionally biased region" description="Acidic residues" evidence="5">
    <location>
        <begin position="675"/>
        <end position="705"/>
    </location>
</feature>
<evidence type="ECO:0000256" key="5">
    <source>
        <dbReference type="SAM" id="MobiDB-lite"/>
    </source>
</evidence>
<feature type="domain" description="Misato Segment II tubulin-like" evidence="6">
    <location>
        <begin position="14"/>
        <end position="149"/>
    </location>
</feature>
<feature type="compositionally biased region" description="Polar residues" evidence="5">
    <location>
        <begin position="44"/>
        <end position="59"/>
    </location>
</feature>
<dbReference type="AlphaFoldDB" id="A0A077R8F3"/>
<organism evidence="8">
    <name type="scientific">Melanopsichium pennsylvanicum 4</name>
    <dbReference type="NCBI Taxonomy" id="1398559"/>
    <lineage>
        <taxon>Eukaryota</taxon>
        <taxon>Fungi</taxon>
        <taxon>Dikarya</taxon>
        <taxon>Basidiomycota</taxon>
        <taxon>Ustilaginomycotina</taxon>
        <taxon>Ustilaginomycetes</taxon>
        <taxon>Ustilaginales</taxon>
        <taxon>Ustilaginaceae</taxon>
        <taxon>Melanopsichium</taxon>
    </lineage>
</organism>
<keyword evidence="4" id="KW-0496">Mitochondrion</keyword>
<dbReference type="GO" id="GO:0007005">
    <property type="term" value="P:mitochondrion organization"/>
    <property type="evidence" value="ECO:0007669"/>
    <property type="project" value="InterPro"/>
</dbReference>
<evidence type="ECO:0000259" key="7">
    <source>
        <dbReference type="Pfam" id="PF14881"/>
    </source>
</evidence>
<feature type="region of interest" description="Disordered" evidence="5">
    <location>
        <begin position="44"/>
        <end position="66"/>
    </location>
</feature>
<protein>
    <submittedName>
        <fullName evidence="8">Uncharacterized protein</fullName>
    </submittedName>
</protein>
<dbReference type="Pfam" id="PF10644">
    <property type="entry name" value="Misat_Tub_SegII"/>
    <property type="match status" value="1"/>
</dbReference>
<evidence type="ECO:0000256" key="3">
    <source>
        <dbReference type="ARBA" id="ARBA00008507"/>
    </source>
</evidence>
<dbReference type="InterPro" id="IPR029209">
    <property type="entry name" value="DML1/Misato_tubulin"/>
</dbReference>
<dbReference type="CDD" id="cd06060">
    <property type="entry name" value="misato"/>
    <property type="match status" value="1"/>
</dbReference>
<name>A0A077R8F3_9BASI</name>
<dbReference type="GO" id="GO:0005739">
    <property type="term" value="C:mitochondrion"/>
    <property type="evidence" value="ECO:0007669"/>
    <property type="project" value="UniProtKB-SubCell"/>
</dbReference>
<dbReference type="InterPro" id="IPR036525">
    <property type="entry name" value="Tubulin/FtsZ_GTPase_sf"/>
</dbReference>
<sequence>MLPKQGRAAAMSQREIIYLSFGSFSNHISTHFWNQQQSYFTYENSDLPSGSSSHDQNTDSNDEPLIDHDVSFQAGQTLTGQDTYNPRAIVFETEQEFGSLSKLNALYDSFPDKFGERNVALDSLQSWGKEAHMIVAERVRTSKYQRRLELEDQGLDPGSSDEDDEDVQDSVNSMDLEYTHTASQNMPRPRRTKRVHRFWSDYSRTFFHPRSLVSVGGELMSPMPGSYNSADQPASSDGRARFESFSQGSEQFDQLESQREVLDTNIRWFAEATDLLQGFQYSIDTSDAFGGLGSKYLENLADEFPKVTHLVFGAGWGNTQDVPEDEGREAAWENRLARIRRMNNLLSLVQFMEFSTVVSPLRVPKWEGDTQVGASWRRYLGRVDLNDMHHAAALVSAHLETATLGTRMKSRSETLSSLTSRLNWRKDTKLVHLGGALPLPYPNPLSFASLSNSHSSVDPVDALLQSYGYGDRDSRARQRGVPLESESDLAARGAKLALSSWLDLSLPSTLSDGEKTRKKLLYNLSKPFSHTAVLRNSDLEEARLGLGMLDSILSNIREPFGQGIYIPQSYNVLSSFPNFFTQLDGSGKADTTANVDATNAKVTRPKDVPMLSSLVATPSSLYLLREARETVREALKGHAPLATFGMEGEGSRDQLKETREQIEGWIDAYGVDNDGGSEGEDENAMGTDEEYNVDQKEEDELNWDM</sequence>
<accession>A0A077R8F3</accession>
<comment type="similarity">
    <text evidence="3">Belongs to the misato family.</text>
</comment>
<dbReference type="Pfam" id="PF14881">
    <property type="entry name" value="Tubulin_3"/>
    <property type="match status" value="1"/>
</dbReference>
<evidence type="ECO:0000256" key="1">
    <source>
        <dbReference type="ARBA" id="ARBA00003757"/>
    </source>
</evidence>
<proteinExistence type="inferred from homology"/>
<comment type="function">
    <text evidence="1">Involved in the partitioning of the mitochondrial organelle and mitochondrial DNA (mtDNA) inheritance.</text>
</comment>
<comment type="subcellular location">
    <subcellularLocation>
        <location evidence="2">Mitochondrion</location>
    </subcellularLocation>
</comment>
<dbReference type="PANTHER" id="PTHR13391">
    <property type="entry name" value="MITOCHONDRIAL DISTRIBUTION REGULATOR MISATO"/>
    <property type="match status" value="1"/>
</dbReference>
<dbReference type="EMBL" id="HG529648">
    <property type="protein sequence ID" value="CDI55437.1"/>
    <property type="molecule type" value="Genomic_DNA"/>
</dbReference>
<feature type="domain" description="DML1/Misato tubulin" evidence="7">
    <location>
        <begin position="189"/>
        <end position="408"/>
    </location>
</feature>
<dbReference type="PANTHER" id="PTHR13391:SF0">
    <property type="entry name" value="PROTEIN MISATO HOMOLOG 1"/>
    <property type="match status" value="1"/>
</dbReference>
<evidence type="ECO:0000256" key="2">
    <source>
        <dbReference type="ARBA" id="ARBA00004173"/>
    </source>
</evidence>
<feature type="region of interest" description="Disordered" evidence="5">
    <location>
        <begin position="669"/>
        <end position="705"/>
    </location>
</feature>
<evidence type="ECO:0000256" key="4">
    <source>
        <dbReference type="ARBA" id="ARBA00023128"/>
    </source>
</evidence>
<dbReference type="InterPro" id="IPR019605">
    <property type="entry name" value="Misato_II_tubulin-like"/>
</dbReference>
<evidence type="ECO:0000259" key="6">
    <source>
        <dbReference type="Pfam" id="PF10644"/>
    </source>
</evidence>
<dbReference type="SUPFAM" id="SSF52490">
    <property type="entry name" value="Tubulin nucleotide-binding domain-like"/>
    <property type="match status" value="1"/>
</dbReference>
<evidence type="ECO:0000313" key="8">
    <source>
        <dbReference type="EMBL" id="CDI55437.1"/>
    </source>
</evidence>
<dbReference type="Gene3D" id="3.40.50.1440">
    <property type="entry name" value="Tubulin/FtsZ, GTPase domain"/>
    <property type="match status" value="1"/>
</dbReference>